<proteinExistence type="predicted"/>
<reference evidence="2" key="1">
    <citation type="submission" date="2023-01" db="EMBL/GenBank/DDBJ databases">
        <title>Key to firefly adult light organ development and bioluminescence: homeobox transcription factors regulate luciferase expression and transportation to peroxisome.</title>
        <authorList>
            <person name="Fu X."/>
        </authorList>
    </citation>
    <scope>NUCLEOTIDE SEQUENCE [LARGE SCALE GENOMIC DNA]</scope>
</reference>
<comment type="caution">
    <text evidence="1">The sequence shown here is derived from an EMBL/GenBank/DDBJ whole genome shotgun (WGS) entry which is preliminary data.</text>
</comment>
<dbReference type="AlphaFoldDB" id="A0AAN7PW57"/>
<dbReference type="PANTHER" id="PTHR33173:SF2">
    <property type="entry name" value="MYND-TYPE DOMAIN-CONTAINING PROTEIN"/>
    <property type="match status" value="1"/>
</dbReference>
<organism evidence="1 2">
    <name type="scientific">Aquatica leii</name>
    <dbReference type="NCBI Taxonomy" id="1421715"/>
    <lineage>
        <taxon>Eukaryota</taxon>
        <taxon>Metazoa</taxon>
        <taxon>Ecdysozoa</taxon>
        <taxon>Arthropoda</taxon>
        <taxon>Hexapoda</taxon>
        <taxon>Insecta</taxon>
        <taxon>Pterygota</taxon>
        <taxon>Neoptera</taxon>
        <taxon>Endopterygota</taxon>
        <taxon>Coleoptera</taxon>
        <taxon>Polyphaga</taxon>
        <taxon>Elateriformia</taxon>
        <taxon>Elateroidea</taxon>
        <taxon>Lampyridae</taxon>
        <taxon>Luciolinae</taxon>
        <taxon>Aquatica</taxon>
    </lineage>
</organism>
<protein>
    <submittedName>
        <fullName evidence="1">Uncharacterized protein</fullName>
    </submittedName>
</protein>
<name>A0AAN7PW57_9COLE</name>
<keyword evidence="2" id="KW-1185">Reference proteome</keyword>
<evidence type="ECO:0000313" key="2">
    <source>
        <dbReference type="Proteomes" id="UP001353858"/>
    </source>
</evidence>
<gene>
    <name evidence="1" type="ORF">RN001_007270</name>
</gene>
<dbReference type="PANTHER" id="PTHR33173">
    <property type="match status" value="1"/>
</dbReference>
<accession>A0AAN7PW57</accession>
<evidence type="ECO:0000313" key="1">
    <source>
        <dbReference type="EMBL" id="KAK4879124.1"/>
    </source>
</evidence>
<dbReference type="EMBL" id="JARPUR010000003">
    <property type="protein sequence ID" value="KAK4879124.1"/>
    <property type="molecule type" value="Genomic_DNA"/>
</dbReference>
<sequence>MSKYGRKWVLSNFNIHFKNHFKKDCQKAASSSVPHQTDLLSFVLKDFSNEVAENNVSRSEIASSSCLNESLDDMEPSFFLKRRTEDEAHGSALFKKMPQRTKEHSQISKWKDKSYSRQQRQLRKFEVYDERQPKITEYFNILKSMQECLQENRALRMEISREICPNMEESEKSEKQINKLLVMLQDTALRNFEKNKHGKRFSEPFFCLYFYIISGRLAYETLYRNMTSSLPSLSTIHRTLDEGGRVEEGAIRMSQLKQFLVQQNLPLKIFVCEDQTAVIQTIQYEPKINEMVGFVSPLNPETGFPERGRFIVNTLTDIERAFNEENVSKNAYVFMGQALHDRAPSFCICVYGSDNKFSAEDVLNRWQ</sequence>
<dbReference type="Proteomes" id="UP001353858">
    <property type="component" value="Unassembled WGS sequence"/>
</dbReference>